<protein>
    <recommendedName>
        <fullName evidence="6">Vacuolar protein sorting-associated protein 35</fullName>
    </recommendedName>
</protein>
<dbReference type="GO" id="GO:0005770">
    <property type="term" value="C:late endosome"/>
    <property type="evidence" value="ECO:0007669"/>
    <property type="project" value="TreeGrafter"/>
</dbReference>
<dbReference type="InterPro" id="IPR042491">
    <property type="entry name" value="Vps35_C"/>
</dbReference>
<sequence>MAYADSPENAIAVIKQRTALMNRCLSQHKLMESLQHTSIMLTELRNPNLSPKKYYEVYVIIFDSLTNLSTYLIENHPQNHHLADLYELVQYTGNVVPRLYLMITVGTSYLTFSDAPKKEILKDMIEMCRGVQNPIRGLFLRYYLSQRTKELLPEDDLSFDSQFIMNNFIEMNKLWVRLQHQGPLRERETRTRERKELQILVGSQLVRLSQIIDDNFQMYKQDILPTILEQVIQCRDLVSQEYLLDIICQVFTDEFHLKTLDTLLQTTLHLNPDVSINKIVLTLVDRLNDFVTRQLEDDPNAVSSNAYLDMDVFGTFWDYLTVLNHERPDLSLQQYIPLIESVIVLSLRWYPNNFENLNKLFELVLQKTKDYGQKNISLESEHLFLVLLSFQNSKLQLTSTSTASPNSFATSKKHFIFQLISQCQAYKNILALQSIGLQKKVVNEIIDILMDTEAEESNDNEYESKLHPSGNSAHLVIEDKLQVQRLLSICEPLIISRSGPPTNVASSNTNIDEVFFNRHDEEESWILDPIQEKLAHLIHWIMNTTSRKQTKKNKSQFNLETQLEILLLIKSSFIKGGINVKYTFPAIITNFWKLIRKCHMIHQYILKERADNRTLLSHYSNLLKQMFKFVSRCINDIFNSCNNSCTDLVLKLNLQCATLADQLQLNEISYDFFSQAFTIFEESLSDSKTQLQALIYMAQSLQKTRSLYKETYYDSLIVRCTLHGSKLLKKQDQCRAVYLCSHLWWATEISNIGEEEGITDSFFRDGKRVLECLQRSLRVADSIMDNEQSCELMVEILNRCLYYFIHGDEAETHISIKYINGLIELIKTNLKSLKLEDNSTSTVTNSMNDLHITGDTNVKANATANDGPGNTEKDANVAIGSDGVYIQLNTLNGSSTLIHGIIATASGSKLLHQLKYTPIYHFQRTCDYIESQREVDDRFKVIYV</sequence>
<keyword evidence="8" id="KW-1185">Reference proteome</keyword>
<dbReference type="PIRSF" id="PIRSF009375">
    <property type="entry name" value="Retromer_Vps35"/>
    <property type="match status" value="1"/>
</dbReference>
<evidence type="ECO:0000256" key="4">
    <source>
        <dbReference type="ARBA" id="ARBA00022927"/>
    </source>
</evidence>
<name>A0AA35NIN1_SACK1</name>
<proteinExistence type="inferred from homology"/>
<dbReference type="GeneID" id="80924903"/>
<keyword evidence="5" id="KW-0472">Membrane</keyword>
<dbReference type="GO" id="GO:0042147">
    <property type="term" value="P:retrograde transport, endosome to Golgi"/>
    <property type="evidence" value="ECO:0007669"/>
    <property type="project" value="InterPro"/>
</dbReference>
<gene>
    <name evidence="7" type="primary">SKDI10G0640</name>
    <name evidence="7" type="ORF">SKDI_10G0640</name>
</gene>
<organism evidence="7 8">
    <name type="scientific">Saccharomyces kudriavzevii (strain ATCC MYA-4449 / AS 2.2408 / CBS 8840 / NBRC 1802 / NCYC 2889)</name>
    <name type="common">Yeast</name>
    <dbReference type="NCBI Taxonomy" id="226230"/>
    <lineage>
        <taxon>Eukaryota</taxon>
        <taxon>Fungi</taxon>
        <taxon>Dikarya</taxon>
        <taxon>Ascomycota</taxon>
        <taxon>Saccharomycotina</taxon>
        <taxon>Saccharomycetes</taxon>
        <taxon>Saccharomycetales</taxon>
        <taxon>Saccharomycetaceae</taxon>
        <taxon>Saccharomyces</taxon>
    </lineage>
</organism>
<comment type="similarity">
    <text evidence="2 6">Belongs to the VPS35 family.</text>
</comment>
<evidence type="ECO:0000313" key="8">
    <source>
        <dbReference type="Proteomes" id="UP001162087"/>
    </source>
</evidence>
<dbReference type="InterPro" id="IPR005378">
    <property type="entry name" value="Vps35"/>
</dbReference>
<keyword evidence="3 6" id="KW-0813">Transport</keyword>
<evidence type="ECO:0000313" key="7">
    <source>
        <dbReference type="EMBL" id="CAI4043534.1"/>
    </source>
</evidence>
<dbReference type="Pfam" id="PF03635">
    <property type="entry name" value="Vps35"/>
    <property type="match status" value="1"/>
</dbReference>
<evidence type="ECO:0000256" key="5">
    <source>
        <dbReference type="ARBA" id="ARBA00023136"/>
    </source>
</evidence>
<evidence type="ECO:0000256" key="2">
    <source>
        <dbReference type="ARBA" id="ARBA00006536"/>
    </source>
</evidence>
<dbReference type="RefSeq" id="XP_056082971.1">
    <property type="nucleotide sequence ID" value="XM_056228898.1"/>
</dbReference>
<dbReference type="GO" id="GO:0005829">
    <property type="term" value="C:cytosol"/>
    <property type="evidence" value="ECO:0007669"/>
    <property type="project" value="GOC"/>
</dbReference>
<dbReference type="Gene3D" id="1.25.40.660">
    <property type="entry name" value="Vacuolar protein sorting-associated protein 35, helical subcomplex Vps35-C"/>
    <property type="match status" value="1"/>
</dbReference>
<dbReference type="PANTHER" id="PTHR11099">
    <property type="entry name" value="VACUOLAR SORTING PROTEIN 35"/>
    <property type="match status" value="1"/>
</dbReference>
<comment type="subcellular location">
    <subcellularLocation>
        <location evidence="1">Membrane</location>
        <topology evidence="1">Peripheral membrane protein</topology>
    </subcellularLocation>
</comment>
<evidence type="ECO:0000256" key="6">
    <source>
        <dbReference type="PIRNR" id="PIRNR009375"/>
    </source>
</evidence>
<accession>A0AA35NIN1</accession>
<reference evidence="7" key="1">
    <citation type="submission" date="2022-10" db="EMBL/GenBank/DDBJ databases">
        <authorList>
            <person name="Byrne P K."/>
        </authorList>
    </citation>
    <scope>NUCLEOTIDE SEQUENCE</scope>
    <source>
        <strain evidence="7">IFO1802</strain>
    </source>
</reference>
<comment type="function">
    <text evidence="6">Plays a role in vesicular protein sorting.</text>
</comment>
<dbReference type="Proteomes" id="UP001162087">
    <property type="component" value="Chromosome 10"/>
</dbReference>
<dbReference type="GO" id="GO:0006886">
    <property type="term" value="P:intracellular protein transport"/>
    <property type="evidence" value="ECO:0007669"/>
    <property type="project" value="TreeGrafter"/>
</dbReference>
<dbReference type="GO" id="GO:0030906">
    <property type="term" value="C:retromer, cargo-selective complex"/>
    <property type="evidence" value="ECO:0007669"/>
    <property type="project" value="InterPro"/>
</dbReference>
<dbReference type="FunFam" id="1.25.40.660:FF:000007">
    <property type="entry name" value="Vacuolar protein sorting-associated protein 35"/>
    <property type="match status" value="1"/>
</dbReference>
<dbReference type="EMBL" id="OX365905">
    <property type="protein sequence ID" value="CAI4043534.1"/>
    <property type="molecule type" value="Genomic_DNA"/>
</dbReference>
<dbReference type="PANTHER" id="PTHR11099:SF0">
    <property type="entry name" value="VACUOLAR PROTEIN SORTING-ASSOCIATED PROTEIN 35"/>
    <property type="match status" value="1"/>
</dbReference>
<keyword evidence="4 6" id="KW-0653">Protein transport</keyword>
<evidence type="ECO:0000256" key="3">
    <source>
        <dbReference type="ARBA" id="ARBA00022448"/>
    </source>
</evidence>
<dbReference type="AlphaFoldDB" id="A0AA35NIN1"/>
<evidence type="ECO:0000256" key="1">
    <source>
        <dbReference type="ARBA" id="ARBA00004170"/>
    </source>
</evidence>